<dbReference type="Gene3D" id="3.90.1200.10">
    <property type="match status" value="1"/>
</dbReference>
<accession>A0ABT6JCP4</accession>
<dbReference type="PANTHER" id="PTHR33540">
    <property type="entry name" value="TRNA THREONYLCARBAMOYLADENOSINE BIOSYNTHESIS PROTEIN TSAE"/>
    <property type="match status" value="1"/>
</dbReference>
<feature type="domain" description="Aminoglycoside phosphotransferase" evidence="3">
    <location>
        <begin position="29"/>
        <end position="253"/>
    </location>
</feature>
<protein>
    <submittedName>
        <fullName evidence="4">Phosphotransferase</fullName>
    </submittedName>
</protein>
<dbReference type="EMBL" id="JARXRM010000045">
    <property type="protein sequence ID" value="MDH5824594.1"/>
    <property type="molecule type" value="Genomic_DNA"/>
</dbReference>
<dbReference type="InterPro" id="IPR002575">
    <property type="entry name" value="Aminoglycoside_PTrfase"/>
</dbReference>
<keyword evidence="1" id="KW-0547">Nucleotide-binding</keyword>
<dbReference type="RefSeq" id="WP_280576130.1">
    <property type="nucleotide sequence ID" value="NZ_JARXRM010000045.1"/>
</dbReference>
<dbReference type="SUPFAM" id="SSF56112">
    <property type="entry name" value="Protein kinase-like (PK-like)"/>
    <property type="match status" value="1"/>
</dbReference>
<keyword evidence="5" id="KW-1185">Reference proteome</keyword>
<gene>
    <name evidence="4" type="ORF">QFW77_16605</name>
</gene>
<dbReference type="InterPro" id="IPR011009">
    <property type="entry name" value="Kinase-like_dom_sf"/>
</dbReference>
<name>A0ABT6JCP4_9GAMM</name>
<dbReference type="Pfam" id="PF01636">
    <property type="entry name" value="APH"/>
    <property type="match status" value="1"/>
</dbReference>
<evidence type="ECO:0000313" key="4">
    <source>
        <dbReference type="EMBL" id="MDH5824594.1"/>
    </source>
</evidence>
<dbReference type="Gene3D" id="3.30.200.20">
    <property type="entry name" value="Phosphorylase Kinase, domain 1"/>
    <property type="match status" value="1"/>
</dbReference>
<dbReference type="Proteomes" id="UP001156940">
    <property type="component" value="Unassembled WGS sequence"/>
</dbReference>
<evidence type="ECO:0000313" key="5">
    <source>
        <dbReference type="Proteomes" id="UP001156940"/>
    </source>
</evidence>
<reference evidence="4 5" key="1">
    <citation type="submission" date="2023-04" db="EMBL/GenBank/DDBJ databases">
        <title>Luteimonas endophyticus RD2P54.</title>
        <authorList>
            <person name="Sun J.-Q."/>
        </authorList>
    </citation>
    <scope>NUCLEOTIDE SEQUENCE [LARGE SCALE GENOMIC DNA]</scope>
    <source>
        <strain evidence="4 5">RD2P54</strain>
    </source>
</reference>
<comment type="caution">
    <text evidence="4">The sequence shown here is derived from an EMBL/GenBank/DDBJ whole genome shotgun (WGS) entry which is preliminary data.</text>
</comment>
<keyword evidence="2" id="KW-0067">ATP-binding</keyword>
<dbReference type="PANTHER" id="PTHR33540:SF1">
    <property type="entry name" value="N-ACETYLMURAMATE_N-ACETYLGLUCOSAMINE KINASE"/>
    <property type="match status" value="1"/>
</dbReference>
<proteinExistence type="predicted"/>
<organism evidence="4 5">
    <name type="scientific">Luteimonas endophytica</name>
    <dbReference type="NCBI Taxonomy" id="3042023"/>
    <lineage>
        <taxon>Bacteria</taxon>
        <taxon>Pseudomonadati</taxon>
        <taxon>Pseudomonadota</taxon>
        <taxon>Gammaproteobacteria</taxon>
        <taxon>Lysobacterales</taxon>
        <taxon>Lysobacteraceae</taxon>
        <taxon>Luteimonas</taxon>
    </lineage>
</organism>
<evidence type="ECO:0000259" key="3">
    <source>
        <dbReference type="Pfam" id="PF01636"/>
    </source>
</evidence>
<evidence type="ECO:0000256" key="1">
    <source>
        <dbReference type="ARBA" id="ARBA00022741"/>
    </source>
</evidence>
<sequence>MAALAPAAARVAARLHWAREVVGDSALALEPASADAGFRSYWRARTAAGSRIVMDSPPALEDVRPWLRIHALLDGAGVRVPEILAADVDAGFLLLEDLGTETCLQAIGPLDADAMFEAAFDQLLVLQAIACPPDLPGYDRPMLQREIDLFAEWFLGRHLGVALDGQERDALQRVADHLIGNMLAQPQGFVHRDFMPRNLMPVPGGVAVIDFQGAVRGPLAYDPVSLFRDAFHSWPAARVDAWLGRYHARALAAGLPVPAPDAFRRDADCAGMQRHLKILGLFARLHYRDGKPKYLADAPRFVAYLDQVLPRYPELAPLSAILDRHVRRSGV</sequence>
<evidence type="ECO:0000256" key="2">
    <source>
        <dbReference type="ARBA" id="ARBA00022840"/>
    </source>
</evidence>